<dbReference type="Pfam" id="PF00505">
    <property type="entry name" value="HMG_box"/>
    <property type="match status" value="1"/>
</dbReference>
<protein>
    <submittedName>
        <fullName evidence="4">High mobility group protein dsp1</fullName>
    </submittedName>
</protein>
<dbReference type="PROSITE" id="PS50118">
    <property type="entry name" value="HMG_BOX_2"/>
    <property type="match status" value="2"/>
</dbReference>
<feature type="DNA-binding region" description="HMG box" evidence="1">
    <location>
        <begin position="18"/>
        <end position="86"/>
    </location>
</feature>
<accession>A0A9Q0R9B2</accession>
<dbReference type="InterPro" id="IPR009071">
    <property type="entry name" value="HMG_box_dom"/>
</dbReference>
<dbReference type="InterPro" id="IPR036910">
    <property type="entry name" value="HMG_box_dom_sf"/>
</dbReference>
<evidence type="ECO:0000259" key="3">
    <source>
        <dbReference type="PROSITE" id="PS50118"/>
    </source>
</evidence>
<dbReference type="EMBL" id="JAPDFW010000090">
    <property type="protein sequence ID" value="KAJ5071218.1"/>
    <property type="molecule type" value="Genomic_DNA"/>
</dbReference>
<feature type="region of interest" description="Disordered" evidence="2">
    <location>
        <begin position="1"/>
        <end position="22"/>
    </location>
</feature>
<evidence type="ECO:0000256" key="1">
    <source>
        <dbReference type="PROSITE-ProRule" id="PRU00267"/>
    </source>
</evidence>
<gene>
    <name evidence="4" type="ORF">M0811_10490</name>
</gene>
<dbReference type="SUPFAM" id="SSF47095">
    <property type="entry name" value="HMG-box"/>
    <property type="match status" value="2"/>
</dbReference>
<proteinExistence type="predicted"/>
<reference evidence="4" key="1">
    <citation type="submission" date="2022-10" db="EMBL/GenBank/DDBJ databases">
        <title>Novel sulphate-reducing endosymbionts in the free-living metamonad Anaeramoeba.</title>
        <authorList>
            <person name="Jerlstrom-Hultqvist J."/>
            <person name="Cepicka I."/>
            <person name="Gallot-Lavallee L."/>
            <person name="Salas-Leiva D."/>
            <person name="Curtis B.A."/>
            <person name="Zahonova K."/>
            <person name="Pipaliya S."/>
            <person name="Dacks J."/>
            <person name="Roger A.J."/>
        </authorList>
    </citation>
    <scope>NUCLEOTIDE SEQUENCE</scope>
    <source>
        <strain evidence="4">BMAN</strain>
    </source>
</reference>
<dbReference type="Gene3D" id="1.10.30.10">
    <property type="entry name" value="High mobility group box domain"/>
    <property type="match status" value="2"/>
</dbReference>
<sequence length="204" mass="24854">MQKNLKGKLKLSQKPKRPKRPRQDAQIFYVCNLPLFQTKYRNLDPSQKCRLLYAAWKKIPESEKKPYKEFAKQDKIRFEKEWEIYENKMQKFGIQVEKPNTIPQKGRPPFLMFVSEKYEKIAKKYMDHPYHMILLAKIFGKEWNQLSKEEKQKYKQLSLEEQKLFLKNKNENQIEIENKNENQIEIENKNENQIQIENKNENQN</sequence>
<evidence type="ECO:0000256" key="2">
    <source>
        <dbReference type="SAM" id="MobiDB-lite"/>
    </source>
</evidence>
<feature type="DNA-binding region" description="HMG box" evidence="1">
    <location>
        <begin position="103"/>
        <end position="173"/>
    </location>
</feature>
<keyword evidence="5" id="KW-1185">Reference proteome</keyword>
<feature type="compositionally biased region" description="Basic residues" evidence="2">
    <location>
        <begin position="1"/>
        <end position="20"/>
    </location>
</feature>
<keyword evidence="1" id="KW-0539">Nucleus</keyword>
<comment type="caution">
    <text evidence="4">The sequence shown here is derived from an EMBL/GenBank/DDBJ whole genome shotgun (WGS) entry which is preliminary data.</text>
</comment>
<evidence type="ECO:0000313" key="4">
    <source>
        <dbReference type="EMBL" id="KAJ5071218.1"/>
    </source>
</evidence>
<name>A0A9Q0R9B2_ANAIG</name>
<dbReference type="OrthoDB" id="5550281at2759"/>
<dbReference type="CDD" id="cd00084">
    <property type="entry name" value="HMG-box_SF"/>
    <property type="match status" value="1"/>
</dbReference>
<dbReference type="GO" id="GO:0005634">
    <property type="term" value="C:nucleus"/>
    <property type="evidence" value="ECO:0007669"/>
    <property type="project" value="UniProtKB-UniRule"/>
</dbReference>
<keyword evidence="1" id="KW-0238">DNA-binding</keyword>
<feature type="domain" description="HMG box" evidence="3">
    <location>
        <begin position="18"/>
        <end position="86"/>
    </location>
</feature>
<dbReference type="SMART" id="SM00398">
    <property type="entry name" value="HMG"/>
    <property type="match status" value="2"/>
</dbReference>
<evidence type="ECO:0000313" key="5">
    <source>
        <dbReference type="Proteomes" id="UP001149090"/>
    </source>
</evidence>
<dbReference type="GO" id="GO:0003677">
    <property type="term" value="F:DNA binding"/>
    <property type="evidence" value="ECO:0007669"/>
    <property type="project" value="UniProtKB-UniRule"/>
</dbReference>
<feature type="domain" description="HMG box" evidence="3">
    <location>
        <begin position="103"/>
        <end position="173"/>
    </location>
</feature>
<dbReference type="AlphaFoldDB" id="A0A9Q0R9B2"/>
<dbReference type="Proteomes" id="UP001149090">
    <property type="component" value="Unassembled WGS sequence"/>
</dbReference>
<organism evidence="4 5">
    <name type="scientific">Anaeramoeba ignava</name>
    <name type="common">Anaerobic marine amoeba</name>
    <dbReference type="NCBI Taxonomy" id="1746090"/>
    <lineage>
        <taxon>Eukaryota</taxon>
        <taxon>Metamonada</taxon>
        <taxon>Anaeramoebidae</taxon>
        <taxon>Anaeramoeba</taxon>
    </lineage>
</organism>